<dbReference type="OrthoDB" id="449108at2759"/>
<reference evidence="2 3" key="1">
    <citation type="submission" date="2008-07" db="EMBL/GenBank/DDBJ databases">
        <authorList>
            <person name="El-Sayed N."/>
            <person name="Caler E."/>
            <person name="Inman J."/>
            <person name="Amedeo P."/>
            <person name="Hass B."/>
            <person name="Wortman J."/>
        </authorList>
    </citation>
    <scope>NUCLEOTIDE SEQUENCE [LARGE SCALE GENOMIC DNA]</scope>
    <source>
        <strain evidence="3">ATCC 50983 / TXsc</strain>
    </source>
</reference>
<dbReference type="EMBL" id="GG681723">
    <property type="protein sequence ID" value="EER04282.1"/>
    <property type="molecule type" value="Genomic_DNA"/>
</dbReference>
<sequence length="168" mass="19228">MRAFQSACVELGIKMKWAAYADDLQIITDDVETAERALWELQAAAALVGLKVNASKTEIMARRVGGKVKKIEDSGREERVTVKWDDGDYLGWKRCISIEENRNRSFQPTHTIHYDDGEIVEYVIKKAGWATDEDGDKHRVKSLGFERNIQGGDQWQCESCLNPYEKRM</sequence>
<dbReference type="Pfam" id="PF00078">
    <property type="entry name" value="RVT_1"/>
    <property type="match status" value="1"/>
</dbReference>
<organism evidence="3">
    <name type="scientific">Perkinsus marinus (strain ATCC 50983 / TXsc)</name>
    <dbReference type="NCBI Taxonomy" id="423536"/>
    <lineage>
        <taxon>Eukaryota</taxon>
        <taxon>Sar</taxon>
        <taxon>Alveolata</taxon>
        <taxon>Perkinsozoa</taxon>
        <taxon>Perkinsea</taxon>
        <taxon>Perkinsida</taxon>
        <taxon>Perkinsidae</taxon>
        <taxon>Perkinsus</taxon>
    </lineage>
</organism>
<dbReference type="Proteomes" id="UP000007800">
    <property type="component" value="Unassembled WGS sequence"/>
</dbReference>
<dbReference type="AlphaFoldDB" id="C5LG27"/>
<proteinExistence type="predicted"/>
<dbReference type="GeneID" id="9045880"/>
<gene>
    <name evidence="2" type="ORF">Pmar_PMAR021787</name>
</gene>
<dbReference type="RefSeq" id="XP_002772466.1">
    <property type="nucleotide sequence ID" value="XM_002772420.1"/>
</dbReference>
<evidence type="ECO:0000259" key="1">
    <source>
        <dbReference type="Pfam" id="PF00078"/>
    </source>
</evidence>
<accession>C5LG27</accession>
<keyword evidence="3" id="KW-1185">Reference proteome</keyword>
<dbReference type="InParanoid" id="C5LG27"/>
<name>C5LG27_PERM5</name>
<feature type="domain" description="Reverse transcriptase" evidence="1">
    <location>
        <begin position="14"/>
        <end position="91"/>
    </location>
</feature>
<evidence type="ECO:0000313" key="3">
    <source>
        <dbReference type="Proteomes" id="UP000007800"/>
    </source>
</evidence>
<evidence type="ECO:0000313" key="2">
    <source>
        <dbReference type="EMBL" id="EER04282.1"/>
    </source>
</evidence>
<protein>
    <recommendedName>
        <fullName evidence="1">Reverse transcriptase domain-containing protein</fullName>
    </recommendedName>
</protein>
<dbReference type="InterPro" id="IPR000477">
    <property type="entry name" value="RT_dom"/>
</dbReference>